<gene>
    <name evidence="4" type="ORF">BXY41_101368</name>
</gene>
<protein>
    <submittedName>
        <fullName evidence="4">Hippurate hydrolase</fullName>
    </submittedName>
</protein>
<evidence type="ECO:0000313" key="4">
    <source>
        <dbReference type="EMBL" id="PPK83305.1"/>
    </source>
</evidence>
<keyword evidence="5" id="KW-1185">Reference proteome</keyword>
<dbReference type="EMBL" id="PTJA01000001">
    <property type="protein sequence ID" value="PPK83305.1"/>
    <property type="molecule type" value="Genomic_DNA"/>
</dbReference>
<dbReference type="GO" id="GO:0046872">
    <property type="term" value="F:metal ion binding"/>
    <property type="evidence" value="ECO:0007669"/>
    <property type="project" value="UniProtKB-KW"/>
</dbReference>
<evidence type="ECO:0000256" key="2">
    <source>
        <dbReference type="PIRSR" id="PIRSR005962-1"/>
    </source>
</evidence>
<dbReference type="Proteomes" id="UP000237749">
    <property type="component" value="Unassembled WGS sequence"/>
</dbReference>
<dbReference type="PIRSF" id="PIRSF005962">
    <property type="entry name" value="Pept_M20D_amidohydro"/>
    <property type="match status" value="1"/>
</dbReference>
<dbReference type="InterPro" id="IPR017439">
    <property type="entry name" value="Amidohydrolase"/>
</dbReference>
<dbReference type="SUPFAM" id="SSF53187">
    <property type="entry name" value="Zn-dependent exopeptidases"/>
    <property type="match status" value="1"/>
</dbReference>
<dbReference type="FunFam" id="3.30.70.360:FF:000001">
    <property type="entry name" value="N-acetyldiaminopimelate deacetylase"/>
    <property type="match status" value="1"/>
</dbReference>
<dbReference type="Gene3D" id="3.40.630.10">
    <property type="entry name" value="Zn peptidases"/>
    <property type="match status" value="1"/>
</dbReference>
<dbReference type="PANTHER" id="PTHR11014:SF63">
    <property type="entry name" value="METALLOPEPTIDASE, PUTATIVE (AFU_ORTHOLOGUE AFUA_6G09600)-RELATED"/>
    <property type="match status" value="1"/>
</dbReference>
<dbReference type="InterPro" id="IPR036264">
    <property type="entry name" value="Bact_exopeptidase_dim_dom"/>
</dbReference>
<feature type="binding site" evidence="2">
    <location>
        <position position="166"/>
    </location>
    <ligand>
        <name>Mn(2+)</name>
        <dbReference type="ChEBI" id="CHEBI:29035"/>
        <label>2</label>
    </ligand>
</feature>
<dbReference type="Pfam" id="PF01546">
    <property type="entry name" value="Peptidase_M20"/>
    <property type="match status" value="1"/>
</dbReference>
<dbReference type="PANTHER" id="PTHR11014">
    <property type="entry name" value="PEPTIDASE M20 FAMILY MEMBER"/>
    <property type="match status" value="1"/>
</dbReference>
<organism evidence="4 5">
    <name type="scientific">Lacrimispora xylanisolvens</name>
    <dbReference type="NCBI Taxonomy" id="384636"/>
    <lineage>
        <taxon>Bacteria</taxon>
        <taxon>Bacillati</taxon>
        <taxon>Bacillota</taxon>
        <taxon>Clostridia</taxon>
        <taxon>Lachnospirales</taxon>
        <taxon>Lachnospiraceae</taxon>
        <taxon>Lacrimispora</taxon>
    </lineage>
</organism>
<evidence type="ECO:0000256" key="1">
    <source>
        <dbReference type="ARBA" id="ARBA00022801"/>
    </source>
</evidence>
<feature type="binding site" evidence="2">
    <location>
        <position position="106"/>
    </location>
    <ligand>
        <name>Mn(2+)</name>
        <dbReference type="ChEBI" id="CHEBI:29035"/>
        <label>2</label>
    </ligand>
</feature>
<dbReference type="AlphaFoldDB" id="A0A2S6HYR4"/>
<evidence type="ECO:0000259" key="3">
    <source>
        <dbReference type="Pfam" id="PF07687"/>
    </source>
</evidence>
<dbReference type="Pfam" id="PF07687">
    <property type="entry name" value="M20_dimer"/>
    <property type="match status" value="1"/>
</dbReference>
<keyword evidence="1 4" id="KW-0378">Hydrolase</keyword>
<feature type="domain" description="Peptidase M20 dimerisation" evidence="3">
    <location>
        <begin position="189"/>
        <end position="286"/>
    </location>
</feature>
<dbReference type="RefSeq" id="WP_104433968.1">
    <property type="nucleotide sequence ID" value="NZ_PTJA01000001.1"/>
</dbReference>
<proteinExistence type="predicted"/>
<evidence type="ECO:0000313" key="5">
    <source>
        <dbReference type="Proteomes" id="UP000237749"/>
    </source>
</evidence>
<feature type="binding site" evidence="2">
    <location>
        <position position="104"/>
    </location>
    <ligand>
        <name>Mn(2+)</name>
        <dbReference type="ChEBI" id="CHEBI:29035"/>
        <label>2</label>
    </ligand>
</feature>
<keyword evidence="2" id="KW-0479">Metal-binding</keyword>
<dbReference type="InterPro" id="IPR011650">
    <property type="entry name" value="Peptidase_M20_dimer"/>
</dbReference>
<sequence length="401" mass="44556">MNILKLISDIEANIYEIYKVIHENPELGMEEYETSRLIRKELSEQDDCDEILSIGKTGLVAVLKGEKEGTKHCLLLRGDMDALPVNEDPDHYPKSKNTGVMHACGHDAHTAILLGTLRTMKQYKKYFSGTIYFFFQPAEEILKGAKSLFLSKEIDFDNIEGVAACHVMPDLYAGDIGLKTGITLASADHFDVTVLGKGGHGAHPYTTIDPVVIASDIIIQLQNLVAREVSAFDSAVISVCSIHSDGDTYNVIPDHVRLKGTLRALTKETRGRLSARIVEVCTKVAQAGRAEADVRFEEGPPPFRNDDLWVERTKRMADRLLGEDHVKMLDIVTMGAEDFAFIKDRYPGVFVRIGCRSEGKEFTPIHSSKFTVDRKALSVGIKTMCGIALDFFEIEKDVYGL</sequence>
<feature type="binding site" evidence="2">
    <location>
        <position position="140"/>
    </location>
    <ligand>
        <name>Mn(2+)</name>
        <dbReference type="ChEBI" id="CHEBI:29035"/>
        <label>2</label>
    </ligand>
</feature>
<dbReference type="GO" id="GO:0050118">
    <property type="term" value="F:N-acetyldiaminopimelate deacetylase activity"/>
    <property type="evidence" value="ECO:0007669"/>
    <property type="project" value="UniProtKB-ARBA"/>
</dbReference>
<comment type="cofactor">
    <cofactor evidence="2">
        <name>Mn(2+)</name>
        <dbReference type="ChEBI" id="CHEBI:29035"/>
    </cofactor>
    <text evidence="2">The Mn(2+) ion enhances activity.</text>
</comment>
<dbReference type="InterPro" id="IPR002933">
    <property type="entry name" value="Peptidase_M20"/>
</dbReference>
<dbReference type="OrthoDB" id="9776731at2"/>
<name>A0A2S6HYR4_9FIRM</name>
<reference evidence="4 5" key="1">
    <citation type="submission" date="2018-02" db="EMBL/GenBank/DDBJ databases">
        <title>Genomic Encyclopedia of Archaeal and Bacterial Type Strains, Phase II (KMG-II): from individual species to whole genera.</title>
        <authorList>
            <person name="Goeker M."/>
        </authorList>
    </citation>
    <scope>NUCLEOTIDE SEQUENCE [LARGE SCALE GENOMIC DNA]</scope>
    <source>
        <strain evidence="4 5">DSM 3808</strain>
    </source>
</reference>
<dbReference type="CDD" id="cd03886">
    <property type="entry name" value="M20_Acy1"/>
    <property type="match status" value="1"/>
</dbReference>
<comment type="caution">
    <text evidence="4">The sequence shown here is derived from an EMBL/GenBank/DDBJ whole genome shotgun (WGS) entry which is preliminary data.</text>
</comment>
<dbReference type="SUPFAM" id="SSF55031">
    <property type="entry name" value="Bacterial exopeptidase dimerisation domain"/>
    <property type="match status" value="1"/>
</dbReference>
<dbReference type="NCBIfam" id="TIGR01891">
    <property type="entry name" value="amidohydrolases"/>
    <property type="match status" value="1"/>
</dbReference>
<accession>A0A2S6HYR4</accession>
<keyword evidence="2" id="KW-0464">Manganese</keyword>
<feature type="binding site" evidence="2">
    <location>
        <position position="366"/>
    </location>
    <ligand>
        <name>Mn(2+)</name>
        <dbReference type="ChEBI" id="CHEBI:29035"/>
        <label>2</label>
    </ligand>
</feature>
<dbReference type="Gene3D" id="3.30.70.360">
    <property type="match status" value="1"/>
</dbReference>
<dbReference type="GO" id="GO:0019877">
    <property type="term" value="P:diaminopimelate biosynthetic process"/>
    <property type="evidence" value="ECO:0007669"/>
    <property type="project" value="UniProtKB-ARBA"/>
</dbReference>